<feature type="region of interest" description="Disordered" evidence="8">
    <location>
        <begin position="1"/>
        <end position="30"/>
    </location>
</feature>
<dbReference type="InterPro" id="IPR018200">
    <property type="entry name" value="USP_CS"/>
</dbReference>
<dbReference type="PANTHER" id="PTHR21646">
    <property type="entry name" value="UBIQUITIN CARBOXYL-TERMINAL HYDROLASE"/>
    <property type="match status" value="1"/>
</dbReference>
<evidence type="ECO:0000256" key="3">
    <source>
        <dbReference type="ARBA" id="ARBA00012759"/>
    </source>
</evidence>
<keyword evidence="6" id="KW-0378">Hydrolase</keyword>
<dbReference type="SUPFAM" id="SSF54001">
    <property type="entry name" value="Cysteine proteinases"/>
    <property type="match status" value="1"/>
</dbReference>
<feature type="domain" description="USP" evidence="9">
    <location>
        <begin position="1"/>
        <end position="290"/>
    </location>
</feature>
<gene>
    <name evidence="10" type="ORF">Vretimale_13556</name>
</gene>
<evidence type="ECO:0000313" key="11">
    <source>
        <dbReference type="Proteomes" id="UP000722791"/>
    </source>
</evidence>
<dbReference type="PANTHER" id="PTHR21646:SF24">
    <property type="entry name" value="UBIQUITIN CARBOXYL-TERMINAL HYDROLASE"/>
    <property type="match status" value="1"/>
</dbReference>
<evidence type="ECO:0000259" key="9">
    <source>
        <dbReference type="PROSITE" id="PS50235"/>
    </source>
</evidence>
<evidence type="ECO:0000256" key="4">
    <source>
        <dbReference type="ARBA" id="ARBA00022670"/>
    </source>
</evidence>
<reference evidence="10" key="1">
    <citation type="journal article" date="2021" name="Proc. Natl. Acad. Sci. U.S.A.">
        <title>Three genomes in the algal genus Volvox reveal the fate of a haploid sex-determining region after a transition to homothallism.</title>
        <authorList>
            <person name="Yamamoto K."/>
            <person name="Hamaji T."/>
            <person name="Kawai-Toyooka H."/>
            <person name="Matsuzaki R."/>
            <person name="Takahashi F."/>
            <person name="Nishimura Y."/>
            <person name="Kawachi M."/>
            <person name="Noguchi H."/>
            <person name="Minakuchi Y."/>
            <person name="Umen J.G."/>
            <person name="Toyoda A."/>
            <person name="Nozaki H."/>
        </authorList>
    </citation>
    <scope>NUCLEOTIDE SEQUENCE</scope>
    <source>
        <strain evidence="10">NIES-3785</strain>
    </source>
</reference>
<dbReference type="GO" id="GO:0004843">
    <property type="term" value="F:cysteine-type deubiquitinase activity"/>
    <property type="evidence" value="ECO:0007669"/>
    <property type="project" value="UniProtKB-EC"/>
</dbReference>
<evidence type="ECO:0000256" key="6">
    <source>
        <dbReference type="ARBA" id="ARBA00022801"/>
    </source>
</evidence>
<dbReference type="GO" id="GO:0016579">
    <property type="term" value="P:protein deubiquitination"/>
    <property type="evidence" value="ECO:0007669"/>
    <property type="project" value="InterPro"/>
</dbReference>
<proteinExistence type="inferred from homology"/>
<dbReference type="PROSITE" id="PS50235">
    <property type="entry name" value="USP_3"/>
    <property type="match status" value="1"/>
</dbReference>
<dbReference type="InterPro" id="IPR050185">
    <property type="entry name" value="Ub_carboxyl-term_hydrolase"/>
</dbReference>
<protein>
    <recommendedName>
        <fullName evidence="3">ubiquitinyl hydrolase 1</fullName>
        <ecNumber evidence="3">3.4.19.12</ecNumber>
    </recommendedName>
</protein>
<comment type="similarity">
    <text evidence="2">Belongs to the peptidase C19 family.</text>
</comment>
<evidence type="ECO:0000256" key="1">
    <source>
        <dbReference type="ARBA" id="ARBA00000707"/>
    </source>
</evidence>
<evidence type="ECO:0000256" key="5">
    <source>
        <dbReference type="ARBA" id="ARBA00022786"/>
    </source>
</evidence>
<keyword evidence="5" id="KW-0833">Ubl conjugation pathway</keyword>
<dbReference type="GO" id="GO:0006508">
    <property type="term" value="P:proteolysis"/>
    <property type="evidence" value="ECO:0007669"/>
    <property type="project" value="UniProtKB-KW"/>
</dbReference>
<evidence type="ECO:0000313" key="10">
    <source>
        <dbReference type="EMBL" id="GIM09820.1"/>
    </source>
</evidence>
<dbReference type="InterPro" id="IPR001394">
    <property type="entry name" value="Peptidase_C19_UCH"/>
</dbReference>
<dbReference type="EMBL" id="BNCQ01000032">
    <property type="protein sequence ID" value="GIM09820.1"/>
    <property type="molecule type" value="Genomic_DNA"/>
</dbReference>
<dbReference type="Gene3D" id="3.90.70.10">
    <property type="entry name" value="Cysteine proteinases"/>
    <property type="match status" value="1"/>
</dbReference>
<evidence type="ECO:0000256" key="2">
    <source>
        <dbReference type="ARBA" id="ARBA00009085"/>
    </source>
</evidence>
<dbReference type="InterPro" id="IPR038765">
    <property type="entry name" value="Papain-like_cys_pep_sf"/>
</dbReference>
<comment type="catalytic activity">
    <reaction evidence="1">
        <text>Thiol-dependent hydrolysis of ester, thioester, amide, peptide and isopeptide bonds formed by the C-terminal Gly of ubiquitin (a 76-residue protein attached to proteins as an intracellular targeting signal).</text>
        <dbReference type="EC" id="3.4.19.12"/>
    </reaction>
</comment>
<dbReference type="AlphaFoldDB" id="A0A8J4GKL7"/>
<dbReference type="EC" id="3.4.19.12" evidence="3"/>
<organism evidence="10 11">
    <name type="scientific">Volvox reticuliferus</name>
    <dbReference type="NCBI Taxonomy" id="1737510"/>
    <lineage>
        <taxon>Eukaryota</taxon>
        <taxon>Viridiplantae</taxon>
        <taxon>Chlorophyta</taxon>
        <taxon>core chlorophytes</taxon>
        <taxon>Chlorophyceae</taxon>
        <taxon>CS clade</taxon>
        <taxon>Chlamydomonadales</taxon>
        <taxon>Volvocaceae</taxon>
        <taxon>Volvox</taxon>
    </lineage>
</organism>
<accession>A0A8J4GKL7</accession>
<dbReference type="Proteomes" id="UP000722791">
    <property type="component" value="Unassembled WGS sequence"/>
</dbReference>
<comment type="caution">
    <text evidence="10">The sequence shown here is derived from an EMBL/GenBank/DDBJ whole genome shotgun (WGS) entry which is preliminary data.</text>
</comment>
<keyword evidence="7" id="KW-0788">Thiol protease</keyword>
<evidence type="ECO:0000256" key="8">
    <source>
        <dbReference type="SAM" id="MobiDB-lite"/>
    </source>
</evidence>
<name>A0A8J4GKL7_9CHLO</name>
<dbReference type="CDD" id="cd02674">
    <property type="entry name" value="Peptidase_C19R"/>
    <property type="match status" value="1"/>
</dbReference>
<feature type="compositionally biased region" description="Polar residues" evidence="8">
    <location>
        <begin position="1"/>
        <end position="12"/>
    </location>
</feature>
<dbReference type="Pfam" id="PF00443">
    <property type="entry name" value="UCH"/>
    <property type="match status" value="1"/>
</dbReference>
<sequence>MADTEIPSTAHPQRTWGADDGGAAAGAAAAGHRDAGATTAAPFTGPPFLLKLCNNKGDSMLWNLCCGTSEKDIKVEHNREFLLMFSDATGGVDGVPYAAELLDTPSEHPSLGEHRRRVASGPQPVSLDACMTTFLQPERLAESDAWYCPRCKSHVCADKKLDLWSLPEVLVVHLKRFSYTRYSRNKLDTRVDFPLHSLDLGPYVMRPQAVSPMYDLFAVSNHYGSLGGGHYTAYAKLPSPFPGSTVDAHGAAAEAPSADRWYCFDDSHVSSVAPEAVRSPAAYVLFYRRRAEAAKDPPDVEDLLESLKQQRAELQHQLASAAGLVRGSGCPAGFFKRAAVCSGIPRSPKKSFPEGPRNPTWVGPKMFRGPPELTKTFLGAQKASFILLGQDIFHTLCCCKKQLYINIYKTDKATCPSPALWLGPVRTPGARL</sequence>
<evidence type="ECO:0000256" key="7">
    <source>
        <dbReference type="ARBA" id="ARBA00022807"/>
    </source>
</evidence>
<keyword evidence="4" id="KW-0645">Protease</keyword>
<dbReference type="InterPro" id="IPR028889">
    <property type="entry name" value="USP"/>
</dbReference>
<dbReference type="PROSITE" id="PS00973">
    <property type="entry name" value="USP_2"/>
    <property type="match status" value="1"/>
</dbReference>